<comment type="similarity">
    <text evidence="1">Belongs to the aldolase class II family.</text>
</comment>
<dbReference type="SUPFAM" id="SSF53639">
    <property type="entry name" value="AraD/HMP-PK domain-like"/>
    <property type="match status" value="1"/>
</dbReference>
<dbReference type="InterPro" id="IPR036409">
    <property type="entry name" value="Aldolase_II/adducin_N_sf"/>
</dbReference>
<dbReference type="NCBIfam" id="NF004855">
    <property type="entry name" value="PRK06208.1"/>
    <property type="match status" value="1"/>
</dbReference>
<dbReference type="SMART" id="SM01007">
    <property type="entry name" value="Aldolase_II"/>
    <property type="match status" value="1"/>
</dbReference>
<feature type="domain" description="Class II aldolase/adducin N-terminal" evidence="2">
    <location>
        <begin position="31"/>
        <end position="210"/>
    </location>
</feature>
<dbReference type="FunFam" id="3.40.225.10:FF:000009">
    <property type="entry name" value="Class II aldolase/adducin N-terminal"/>
    <property type="match status" value="1"/>
</dbReference>
<keyword evidence="4" id="KW-1185">Reference proteome</keyword>
<protein>
    <submittedName>
        <fullName evidence="3">Ribulose-5-phosphate 4-epimerase/fuculose-1-phosphate aldolase</fullName>
    </submittedName>
</protein>
<comment type="caution">
    <text evidence="3">The sequence shown here is derived from an EMBL/GenBank/DDBJ whole genome shotgun (WGS) entry which is preliminary data.</text>
</comment>
<name>A0A4R6DFV9_9RHOO</name>
<dbReference type="Pfam" id="PF00596">
    <property type="entry name" value="Aldolase_II"/>
    <property type="match status" value="1"/>
</dbReference>
<dbReference type="Proteomes" id="UP000295129">
    <property type="component" value="Unassembled WGS sequence"/>
</dbReference>
<dbReference type="InterPro" id="IPR001303">
    <property type="entry name" value="Aldolase_II/adducin_N"/>
</dbReference>
<proteinExistence type="inferred from homology"/>
<evidence type="ECO:0000313" key="3">
    <source>
        <dbReference type="EMBL" id="TDN43507.1"/>
    </source>
</evidence>
<dbReference type="PANTHER" id="PTHR10672:SF3">
    <property type="entry name" value="PROTEIN HU-LI TAI SHAO"/>
    <property type="match status" value="1"/>
</dbReference>
<sequence>MNANPFRFGPVPAADDDELIATLAPRAQLKARLAAAFRLLHQLGMSQGVAGHLSARDPEHEDRFWVNPFGVGYGELRASLLSLVTLEGVVLEGGPINAAAFAIHAAVHRARPDVACVAHGHPEHATAWCALGRPLDPINQDVCALYGDHAVFEEDSGLVLGLEEGARIAAALGGQKALLLRNHGPLSVGRSVEEALWWFVLIERSARIQLLAEAAGRVHTLPPEQARSIARGIGTPAFGAFQGRPLLRQVLRSQPEVAS</sequence>
<dbReference type="OrthoDB" id="3729465at2"/>
<dbReference type="EMBL" id="SNVV01000040">
    <property type="protein sequence ID" value="TDN43507.1"/>
    <property type="molecule type" value="Genomic_DNA"/>
</dbReference>
<evidence type="ECO:0000256" key="1">
    <source>
        <dbReference type="ARBA" id="ARBA00037961"/>
    </source>
</evidence>
<reference evidence="3 4" key="1">
    <citation type="submission" date="2019-03" db="EMBL/GenBank/DDBJ databases">
        <title>Genomic Encyclopedia of Type Strains, Phase IV (KMG-IV): sequencing the most valuable type-strain genomes for metagenomic binning, comparative biology and taxonomic classification.</title>
        <authorList>
            <person name="Goeker M."/>
        </authorList>
    </citation>
    <scope>NUCLEOTIDE SEQUENCE [LARGE SCALE GENOMIC DNA]</scope>
    <source>
        <strain evidence="3 4">DSM 12121</strain>
    </source>
</reference>
<dbReference type="InterPro" id="IPR051017">
    <property type="entry name" value="Aldolase-II_Adducin_sf"/>
</dbReference>
<dbReference type="PANTHER" id="PTHR10672">
    <property type="entry name" value="ADDUCIN"/>
    <property type="match status" value="1"/>
</dbReference>
<evidence type="ECO:0000259" key="2">
    <source>
        <dbReference type="SMART" id="SM01007"/>
    </source>
</evidence>
<dbReference type="AlphaFoldDB" id="A0A4R6DFV9"/>
<dbReference type="Gene3D" id="3.40.225.10">
    <property type="entry name" value="Class II aldolase/adducin N-terminal domain"/>
    <property type="match status" value="1"/>
</dbReference>
<evidence type="ECO:0000313" key="4">
    <source>
        <dbReference type="Proteomes" id="UP000295129"/>
    </source>
</evidence>
<accession>A0A4R6DFV9</accession>
<gene>
    <name evidence="3" type="ORF">C7389_14011</name>
</gene>
<organism evidence="3 4">
    <name type="scientific">Azoarcus indigens</name>
    <dbReference type="NCBI Taxonomy" id="29545"/>
    <lineage>
        <taxon>Bacteria</taxon>
        <taxon>Pseudomonadati</taxon>
        <taxon>Pseudomonadota</taxon>
        <taxon>Betaproteobacteria</taxon>
        <taxon>Rhodocyclales</taxon>
        <taxon>Zoogloeaceae</taxon>
        <taxon>Azoarcus</taxon>
    </lineage>
</organism>
<dbReference type="GO" id="GO:0005856">
    <property type="term" value="C:cytoskeleton"/>
    <property type="evidence" value="ECO:0007669"/>
    <property type="project" value="TreeGrafter"/>
</dbReference>
<dbReference type="RefSeq" id="WP_133595212.1">
    <property type="nucleotide sequence ID" value="NZ_SNVV01000040.1"/>
</dbReference>
<dbReference type="GO" id="GO:0051015">
    <property type="term" value="F:actin filament binding"/>
    <property type="evidence" value="ECO:0007669"/>
    <property type="project" value="TreeGrafter"/>
</dbReference>